<comment type="caution">
    <text evidence="10">The sequence shown here is derived from an EMBL/GenBank/DDBJ whole genome shotgun (WGS) entry which is preliminary data.</text>
</comment>
<evidence type="ECO:0000256" key="1">
    <source>
        <dbReference type="ARBA" id="ARBA00010718"/>
    </source>
</evidence>
<dbReference type="PANTHER" id="PTHR18952">
    <property type="entry name" value="CARBONIC ANHYDRASE"/>
    <property type="match status" value="1"/>
</dbReference>
<evidence type="ECO:0000313" key="11">
    <source>
        <dbReference type="Proteomes" id="UP000308267"/>
    </source>
</evidence>
<dbReference type="InterPro" id="IPR001148">
    <property type="entry name" value="CA_dom"/>
</dbReference>
<feature type="signal peptide" evidence="8">
    <location>
        <begin position="1"/>
        <end position="20"/>
    </location>
</feature>
<dbReference type="SUPFAM" id="SSF51069">
    <property type="entry name" value="Carbonic anhydrase"/>
    <property type="match status" value="1"/>
</dbReference>
<feature type="chain" id="PRO_5020286726" description="carbonic anhydrase" evidence="8">
    <location>
        <begin position="21"/>
        <end position="290"/>
    </location>
</feature>
<keyword evidence="4" id="KW-0862">Zinc</keyword>
<keyword evidence="8" id="KW-0732">Signal</keyword>
<dbReference type="SMART" id="SM01057">
    <property type="entry name" value="Carb_anhydrase"/>
    <property type="match status" value="1"/>
</dbReference>
<dbReference type="FunFam" id="3.10.200.10:FF:000003">
    <property type="entry name" value="Carbonic anhydrase 12"/>
    <property type="match status" value="1"/>
</dbReference>
<name>A0A4S2M4W4_OPIFE</name>
<evidence type="ECO:0000256" key="8">
    <source>
        <dbReference type="SAM" id="SignalP"/>
    </source>
</evidence>
<comment type="catalytic activity">
    <reaction evidence="7">
        <text>hydrogencarbonate + H(+) = CO2 + H2O</text>
        <dbReference type="Rhea" id="RHEA:10748"/>
        <dbReference type="ChEBI" id="CHEBI:15377"/>
        <dbReference type="ChEBI" id="CHEBI:15378"/>
        <dbReference type="ChEBI" id="CHEBI:16526"/>
        <dbReference type="ChEBI" id="CHEBI:17544"/>
        <dbReference type="EC" id="4.2.1.1"/>
    </reaction>
</comment>
<keyword evidence="3" id="KW-0479">Metal-binding</keyword>
<dbReference type="InterPro" id="IPR023561">
    <property type="entry name" value="Carbonic_anhydrase_a-class"/>
</dbReference>
<evidence type="ECO:0000259" key="9">
    <source>
        <dbReference type="PROSITE" id="PS51144"/>
    </source>
</evidence>
<dbReference type="InterPro" id="IPR036398">
    <property type="entry name" value="CA_dom_sf"/>
</dbReference>
<evidence type="ECO:0000313" key="10">
    <source>
        <dbReference type="EMBL" id="TGZ71371.1"/>
    </source>
</evidence>
<evidence type="ECO:0000256" key="3">
    <source>
        <dbReference type="ARBA" id="ARBA00022723"/>
    </source>
</evidence>
<dbReference type="GO" id="GO:0004089">
    <property type="term" value="F:carbonate dehydratase activity"/>
    <property type="evidence" value="ECO:0007669"/>
    <property type="project" value="UniProtKB-EC"/>
</dbReference>
<dbReference type="PROSITE" id="PS51144">
    <property type="entry name" value="ALPHA_CA_2"/>
    <property type="match status" value="1"/>
</dbReference>
<protein>
    <recommendedName>
        <fullName evidence="2">carbonic anhydrase</fullName>
        <ecNumber evidence="2">4.2.1.1</ecNumber>
    </recommendedName>
</protein>
<keyword evidence="11" id="KW-1185">Reference proteome</keyword>
<proteinExistence type="inferred from homology"/>
<evidence type="ECO:0000256" key="2">
    <source>
        <dbReference type="ARBA" id="ARBA00012925"/>
    </source>
</evidence>
<dbReference type="CDD" id="cd00326">
    <property type="entry name" value="alpha_CA"/>
    <property type="match status" value="1"/>
</dbReference>
<accession>A0A4S2M4W4</accession>
<feature type="domain" description="Alpha-carbonic anhydrase" evidence="9">
    <location>
        <begin position="22"/>
        <end position="286"/>
    </location>
</feature>
<organism evidence="10 11">
    <name type="scientific">Opisthorchis felineus</name>
    <dbReference type="NCBI Taxonomy" id="147828"/>
    <lineage>
        <taxon>Eukaryota</taxon>
        <taxon>Metazoa</taxon>
        <taxon>Spiralia</taxon>
        <taxon>Lophotrochozoa</taxon>
        <taxon>Platyhelminthes</taxon>
        <taxon>Trematoda</taxon>
        <taxon>Digenea</taxon>
        <taxon>Opisthorchiida</taxon>
        <taxon>Opisthorchiata</taxon>
        <taxon>Opisthorchiidae</taxon>
        <taxon>Opisthorchis</taxon>
    </lineage>
</organism>
<keyword evidence="6" id="KW-0456">Lyase</keyword>
<dbReference type="Gene3D" id="3.10.200.10">
    <property type="entry name" value="Alpha carbonic anhydrase"/>
    <property type="match status" value="1"/>
</dbReference>
<dbReference type="Proteomes" id="UP000308267">
    <property type="component" value="Unassembled WGS sequence"/>
</dbReference>
<evidence type="ECO:0000256" key="4">
    <source>
        <dbReference type="ARBA" id="ARBA00022833"/>
    </source>
</evidence>
<comment type="similarity">
    <text evidence="1">Belongs to the alpha-carbonic anhydrase family.</text>
</comment>
<dbReference type="OrthoDB" id="429145at2759"/>
<dbReference type="AlphaFoldDB" id="A0A4S2M4W4"/>
<evidence type="ECO:0000256" key="6">
    <source>
        <dbReference type="ARBA" id="ARBA00023239"/>
    </source>
</evidence>
<dbReference type="GO" id="GO:0008270">
    <property type="term" value="F:zinc ion binding"/>
    <property type="evidence" value="ECO:0007669"/>
    <property type="project" value="InterPro"/>
</dbReference>
<gene>
    <name evidence="10" type="ORF">CRM22_002686</name>
</gene>
<reference evidence="10 11" key="1">
    <citation type="journal article" date="2019" name="BMC Genomics">
        <title>New insights from Opisthorchis felineus genome: update on genomics of the epidemiologically important liver flukes.</title>
        <authorList>
            <person name="Ershov N.I."/>
            <person name="Mordvinov V.A."/>
            <person name="Prokhortchouk E.B."/>
            <person name="Pakharukova M.Y."/>
            <person name="Gunbin K.V."/>
            <person name="Ustyantsev K."/>
            <person name="Genaev M.A."/>
            <person name="Blinov A.G."/>
            <person name="Mazur A."/>
            <person name="Boulygina E."/>
            <person name="Tsygankova S."/>
            <person name="Khrameeva E."/>
            <person name="Chekanov N."/>
            <person name="Fan G."/>
            <person name="Xiao A."/>
            <person name="Zhang H."/>
            <person name="Xu X."/>
            <person name="Yang H."/>
            <person name="Solovyev V."/>
            <person name="Lee S.M."/>
            <person name="Liu X."/>
            <person name="Afonnikov D.A."/>
            <person name="Skryabin K.G."/>
        </authorList>
    </citation>
    <scope>NUCLEOTIDE SEQUENCE [LARGE SCALE GENOMIC DNA]</scope>
    <source>
        <strain evidence="10">AK-0245</strain>
        <tissue evidence="10">Whole organism</tissue>
    </source>
</reference>
<dbReference type="Pfam" id="PF00194">
    <property type="entry name" value="Carb_anhydrase"/>
    <property type="match status" value="1"/>
</dbReference>
<dbReference type="PANTHER" id="PTHR18952:SF265">
    <property type="entry name" value="CARBONIC ANHYDRASE"/>
    <property type="match status" value="1"/>
</dbReference>
<dbReference type="EC" id="4.2.1.1" evidence="2"/>
<dbReference type="EMBL" id="SJOL01004667">
    <property type="protein sequence ID" value="TGZ71371.1"/>
    <property type="molecule type" value="Genomic_DNA"/>
</dbReference>
<keyword evidence="5" id="KW-0325">Glycoprotein</keyword>
<dbReference type="STRING" id="147828.A0A4S2M4W4"/>
<evidence type="ECO:0000256" key="7">
    <source>
        <dbReference type="ARBA" id="ARBA00048348"/>
    </source>
</evidence>
<sequence length="290" mass="32635">MHVLLLRIFGVATTIACCCASEGWSYSAKEPEKWAASYPNCTGQFQSPIDLVDAEVHYNSSLKTVKMIQLNEVRIEQLSFDLSNNGHSAQISFPEGTFGVSFEGTDMAGYEVKQLHFHWGGDENGGSEHTINGKAYVMETHVVTFKKSYGDFRTALTKNDGLAVLGFLHVINDTARPDENQISVIGSLDTDLQKIRNVDETTKLRGFNLSKIMNQVDPNSYYRYGGSLTTPPCTENVMWTIFRQPVSITNKQIEQFRELRFPDGSPMKNNFRPVQPVNKKTRTIFCSRPK</sequence>
<evidence type="ECO:0000256" key="5">
    <source>
        <dbReference type="ARBA" id="ARBA00023180"/>
    </source>
</evidence>